<dbReference type="EMBL" id="AOIP01000031">
    <property type="protein sequence ID" value="ELZ04466.1"/>
    <property type="molecule type" value="Genomic_DNA"/>
</dbReference>
<evidence type="ECO:0000313" key="2">
    <source>
        <dbReference type="EMBL" id="ELZ04466.1"/>
    </source>
</evidence>
<dbReference type="OrthoDB" id="177178at2157"/>
<dbReference type="Pfam" id="PF19609">
    <property type="entry name" value="DUF6114"/>
    <property type="match status" value="1"/>
</dbReference>
<comment type="caution">
    <text evidence="2">The sequence shown here is derived from an EMBL/GenBank/DDBJ whole genome shotgun (WGS) entry which is preliminary data.</text>
</comment>
<accession>M0B0P5</accession>
<keyword evidence="1" id="KW-1133">Transmembrane helix</keyword>
<gene>
    <name evidence="2" type="ORF">C480_13166</name>
</gene>
<organism evidence="2 3">
    <name type="scientific">Natrialba aegyptia DSM 13077</name>
    <dbReference type="NCBI Taxonomy" id="1227491"/>
    <lineage>
        <taxon>Archaea</taxon>
        <taxon>Methanobacteriati</taxon>
        <taxon>Methanobacteriota</taxon>
        <taxon>Stenosarchaea group</taxon>
        <taxon>Halobacteria</taxon>
        <taxon>Halobacteriales</taxon>
        <taxon>Natrialbaceae</taxon>
        <taxon>Natrialba</taxon>
    </lineage>
</organism>
<dbReference type="InterPro" id="IPR046096">
    <property type="entry name" value="DUF6114"/>
</dbReference>
<evidence type="ECO:0000313" key="3">
    <source>
        <dbReference type="Proteomes" id="UP000011591"/>
    </source>
</evidence>
<dbReference type="PATRIC" id="fig|1227491.4.peg.2705"/>
<keyword evidence="1" id="KW-0472">Membrane</keyword>
<protein>
    <submittedName>
        <fullName evidence="2">Uncharacterized protein</fullName>
    </submittedName>
</protein>
<dbReference type="RefSeq" id="WP_006666070.1">
    <property type="nucleotide sequence ID" value="NZ_AOIP01000031.1"/>
</dbReference>
<feature type="transmembrane region" description="Helical" evidence="1">
    <location>
        <begin position="33"/>
        <end position="54"/>
    </location>
</feature>
<dbReference type="Proteomes" id="UP000011591">
    <property type="component" value="Unassembled WGS sequence"/>
</dbReference>
<dbReference type="AlphaFoldDB" id="M0B0P5"/>
<keyword evidence="1" id="KW-0812">Transmembrane</keyword>
<feature type="transmembrane region" description="Helical" evidence="1">
    <location>
        <begin position="66"/>
        <end position="87"/>
    </location>
</feature>
<feature type="transmembrane region" description="Helical" evidence="1">
    <location>
        <begin position="94"/>
        <end position="123"/>
    </location>
</feature>
<name>M0B0P5_9EURY</name>
<reference evidence="2 3" key="1">
    <citation type="journal article" date="2014" name="PLoS Genet.">
        <title>Phylogenetically driven sequencing of extremely halophilic archaea reveals strategies for static and dynamic osmo-response.</title>
        <authorList>
            <person name="Becker E.A."/>
            <person name="Seitzer P.M."/>
            <person name="Tritt A."/>
            <person name="Larsen D."/>
            <person name="Krusor M."/>
            <person name="Yao A.I."/>
            <person name="Wu D."/>
            <person name="Madern D."/>
            <person name="Eisen J.A."/>
            <person name="Darling A.E."/>
            <person name="Facciotti M.T."/>
        </authorList>
    </citation>
    <scope>NUCLEOTIDE SEQUENCE [LARGE SCALE GENOMIC DNA]</scope>
    <source>
        <strain evidence="2 3">DSM 13077</strain>
    </source>
</reference>
<keyword evidence="3" id="KW-1185">Reference proteome</keyword>
<sequence length="193" mass="20654">MATKSSYDDSTNTTGRIKRRWDRFTAWRLRRPFLGGLLLCLAGIIITWVPMQILPDLLFVGGELTGFLAIGVAFGVLVFLTGVFALYKPAHSDVIGVIGIALSILSLVGSLGGLLFGLLFGILGGNLCLAWKPDEDRVPDRVTEPSPVDNAVAGARKRLRAIVGPIVRRLRDRLAAATETGSGSGSAEHGNDR</sequence>
<proteinExistence type="predicted"/>
<evidence type="ECO:0000256" key="1">
    <source>
        <dbReference type="SAM" id="Phobius"/>
    </source>
</evidence>